<dbReference type="Proteomes" id="UP000650466">
    <property type="component" value="Unassembled WGS sequence"/>
</dbReference>
<protein>
    <submittedName>
        <fullName evidence="9">Carbohydrate ABC transporter permease</fullName>
    </submittedName>
</protein>
<comment type="subcellular location">
    <subcellularLocation>
        <location evidence="1 7">Cell membrane</location>
        <topology evidence="1 7">Multi-pass membrane protein</topology>
    </subcellularLocation>
</comment>
<dbReference type="AlphaFoldDB" id="A0A926KT39"/>
<evidence type="ECO:0000313" key="9">
    <source>
        <dbReference type="EMBL" id="MBD0381515.1"/>
    </source>
</evidence>
<evidence type="ECO:0000256" key="7">
    <source>
        <dbReference type="RuleBase" id="RU363032"/>
    </source>
</evidence>
<sequence length="277" mass="31189">MKKNKVFAQFSVYFILICGTVFALFPFYWMLRTALVGTDSIFEVTPTFIPKQLEFHNFLDALQAQPFGRFFLNSGIVTVANIVGVLLTSSLCAYGFSRIDWPGRDKVFGVMLTALMLPFAVVMIPQFIGWRTLHLTDTLAPLILPAFFGGGLFNIFLLRQFFMGIPRDLDEAAYMDGANHFTVYSRIILPLSSQSLIVVGLFTFLNNWNDYLGPMIYLSSEKNYTLMLGLTLFQGAYSSQWNLMMAAVSIVVLPSLIIFLFAQRYFIQGIAMTGVKG</sequence>
<feature type="transmembrane region" description="Helical" evidence="7">
    <location>
        <begin position="70"/>
        <end position="96"/>
    </location>
</feature>
<keyword evidence="4 7" id="KW-0812">Transmembrane</keyword>
<dbReference type="RefSeq" id="WP_188175281.1">
    <property type="nucleotide sequence ID" value="NZ_JACVVD010000004.1"/>
</dbReference>
<comment type="caution">
    <text evidence="9">The sequence shown here is derived from an EMBL/GenBank/DDBJ whole genome shotgun (WGS) entry which is preliminary data.</text>
</comment>
<keyword evidence="10" id="KW-1185">Reference proteome</keyword>
<evidence type="ECO:0000256" key="6">
    <source>
        <dbReference type="ARBA" id="ARBA00023136"/>
    </source>
</evidence>
<dbReference type="SUPFAM" id="SSF161098">
    <property type="entry name" value="MetI-like"/>
    <property type="match status" value="1"/>
</dbReference>
<dbReference type="PROSITE" id="PS50928">
    <property type="entry name" value="ABC_TM1"/>
    <property type="match status" value="1"/>
</dbReference>
<dbReference type="EMBL" id="JACVVD010000004">
    <property type="protein sequence ID" value="MBD0381515.1"/>
    <property type="molecule type" value="Genomic_DNA"/>
</dbReference>
<name>A0A926KT39_9BACL</name>
<dbReference type="PANTHER" id="PTHR43744">
    <property type="entry name" value="ABC TRANSPORTER PERMEASE PROTEIN MG189-RELATED-RELATED"/>
    <property type="match status" value="1"/>
</dbReference>
<dbReference type="InterPro" id="IPR000515">
    <property type="entry name" value="MetI-like"/>
</dbReference>
<organism evidence="9 10">
    <name type="scientific">Paenibacillus sedimenti</name>
    <dbReference type="NCBI Taxonomy" id="2770274"/>
    <lineage>
        <taxon>Bacteria</taxon>
        <taxon>Bacillati</taxon>
        <taxon>Bacillota</taxon>
        <taxon>Bacilli</taxon>
        <taxon>Bacillales</taxon>
        <taxon>Paenibacillaceae</taxon>
        <taxon>Paenibacillus</taxon>
    </lineage>
</organism>
<dbReference type="GO" id="GO:0055085">
    <property type="term" value="P:transmembrane transport"/>
    <property type="evidence" value="ECO:0007669"/>
    <property type="project" value="InterPro"/>
</dbReference>
<evidence type="ECO:0000313" key="10">
    <source>
        <dbReference type="Proteomes" id="UP000650466"/>
    </source>
</evidence>
<feature type="transmembrane region" description="Helical" evidence="7">
    <location>
        <begin position="12"/>
        <end position="31"/>
    </location>
</feature>
<evidence type="ECO:0000259" key="8">
    <source>
        <dbReference type="PROSITE" id="PS50928"/>
    </source>
</evidence>
<keyword evidence="3" id="KW-1003">Cell membrane</keyword>
<evidence type="ECO:0000256" key="1">
    <source>
        <dbReference type="ARBA" id="ARBA00004651"/>
    </source>
</evidence>
<feature type="transmembrane region" description="Helical" evidence="7">
    <location>
        <begin position="108"/>
        <end position="130"/>
    </location>
</feature>
<evidence type="ECO:0000256" key="3">
    <source>
        <dbReference type="ARBA" id="ARBA00022475"/>
    </source>
</evidence>
<reference evidence="9" key="1">
    <citation type="submission" date="2020-09" db="EMBL/GenBank/DDBJ databases">
        <title>Draft Genome Sequence of Paenibacillus sp. WST5.</title>
        <authorList>
            <person name="Bao Z."/>
        </authorList>
    </citation>
    <scope>NUCLEOTIDE SEQUENCE</scope>
    <source>
        <strain evidence="9">WST5</strain>
    </source>
</reference>
<keyword evidence="5 7" id="KW-1133">Transmembrane helix</keyword>
<dbReference type="Pfam" id="PF00528">
    <property type="entry name" value="BPD_transp_1"/>
    <property type="match status" value="1"/>
</dbReference>
<keyword evidence="6 7" id="KW-0472">Membrane</keyword>
<dbReference type="CDD" id="cd06261">
    <property type="entry name" value="TM_PBP2"/>
    <property type="match status" value="1"/>
</dbReference>
<proteinExistence type="inferred from homology"/>
<evidence type="ECO:0000256" key="2">
    <source>
        <dbReference type="ARBA" id="ARBA00022448"/>
    </source>
</evidence>
<gene>
    <name evidence="9" type="ORF">ICC18_15410</name>
</gene>
<comment type="similarity">
    <text evidence="7">Belongs to the binding-protein-dependent transport system permease family.</text>
</comment>
<feature type="transmembrane region" description="Helical" evidence="7">
    <location>
        <begin position="241"/>
        <end position="262"/>
    </location>
</feature>
<dbReference type="InterPro" id="IPR035906">
    <property type="entry name" value="MetI-like_sf"/>
</dbReference>
<dbReference type="PANTHER" id="PTHR43744:SF12">
    <property type="entry name" value="ABC TRANSPORTER PERMEASE PROTEIN MG189-RELATED"/>
    <property type="match status" value="1"/>
</dbReference>
<dbReference type="Gene3D" id="1.10.3720.10">
    <property type="entry name" value="MetI-like"/>
    <property type="match status" value="1"/>
</dbReference>
<dbReference type="GO" id="GO:0005886">
    <property type="term" value="C:plasma membrane"/>
    <property type="evidence" value="ECO:0007669"/>
    <property type="project" value="UniProtKB-SubCell"/>
</dbReference>
<accession>A0A926KT39</accession>
<feature type="transmembrane region" description="Helical" evidence="7">
    <location>
        <begin position="142"/>
        <end position="162"/>
    </location>
</feature>
<keyword evidence="2 7" id="KW-0813">Transport</keyword>
<evidence type="ECO:0000256" key="5">
    <source>
        <dbReference type="ARBA" id="ARBA00022989"/>
    </source>
</evidence>
<evidence type="ECO:0000256" key="4">
    <source>
        <dbReference type="ARBA" id="ARBA00022692"/>
    </source>
</evidence>
<feature type="transmembrane region" description="Helical" evidence="7">
    <location>
        <begin position="183"/>
        <end position="205"/>
    </location>
</feature>
<feature type="domain" description="ABC transmembrane type-1" evidence="8">
    <location>
        <begin position="71"/>
        <end position="262"/>
    </location>
</feature>